<dbReference type="EMBL" id="CP059052">
    <property type="protein sequence ID" value="QLJ16282.1"/>
    <property type="molecule type" value="Genomic_DNA"/>
</dbReference>
<evidence type="ECO:0000313" key="1">
    <source>
        <dbReference type="EMBL" id="QLJ16282.1"/>
    </source>
</evidence>
<sequence>MIQYPAELPLPLQEGYGLSTVDPMRATPMVTGRSRYRRVTSNPPTSAQFTFNFSQEEAALFEGWHTWALNLGVEWFEMPLQTPLGMQVHLVHFKGIYTGGELAQIKRWRFSARLEFKKRPVYTEDQYLGAYLGMPLDQFNAGLQSILEKWHTEYFG</sequence>
<name>A0A7D6A5V0_PSEPU</name>
<protein>
    <submittedName>
        <fullName evidence="1">Transposase</fullName>
    </submittedName>
</protein>
<dbReference type="AlphaFoldDB" id="A0A7D6A5V0"/>
<reference evidence="1 2" key="1">
    <citation type="journal article" date="2009" name="Mikrobiologiia">
        <title>[Phenanthren biodegradation and interaction of Pseudomonas putida BS3701 and Burkholderia sp.BS3702 in plant rhizosphere].</title>
        <authorList>
            <person name="Ovchinnikova A.A."/>
            <person name="Vetrova A.A."/>
            <person name="Filonov A.E."/>
            <person name="Boronin A.M."/>
        </authorList>
    </citation>
    <scope>NUCLEOTIDE SEQUENCE [LARGE SCALE GENOMIC DNA]</scope>
    <source>
        <strain evidence="1 2">BS3701</strain>
    </source>
</reference>
<organism evidence="1 2">
    <name type="scientific">Pseudomonas putida</name>
    <name type="common">Arthrobacter siderocapsulatus</name>
    <dbReference type="NCBI Taxonomy" id="303"/>
    <lineage>
        <taxon>Bacteria</taxon>
        <taxon>Pseudomonadati</taxon>
        <taxon>Pseudomonadota</taxon>
        <taxon>Gammaproteobacteria</taxon>
        <taxon>Pseudomonadales</taxon>
        <taxon>Pseudomonadaceae</taxon>
        <taxon>Pseudomonas</taxon>
    </lineage>
</organism>
<accession>A0A7D6A5V0</accession>
<dbReference type="RefSeq" id="WP_180689688.1">
    <property type="nucleotide sequence ID" value="NZ_CP059052.1"/>
</dbReference>
<dbReference type="Proteomes" id="UP000510934">
    <property type="component" value="Chromosome"/>
</dbReference>
<evidence type="ECO:0000313" key="2">
    <source>
        <dbReference type="Proteomes" id="UP000510934"/>
    </source>
</evidence>
<proteinExistence type="predicted"/>
<gene>
    <name evidence="1" type="ORF">H0H12_10295</name>
</gene>